<organism evidence="10 11">
    <name type="scientific">Clydaea vesicula</name>
    <dbReference type="NCBI Taxonomy" id="447962"/>
    <lineage>
        <taxon>Eukaryota</taxon>
        <taxon>Fungi</taxon>
        <taxon>Fungi incertae sedis</taxon>
        <taxon>Chytridiomycota</taxon>
        <taxon>Chytridiomycota incertae sedis</taxon>
        <taxon>Chytridiomycetes</taxon>
        <taxon>Lobulomycetales</taxon>
        <taxon>Lobulomycetaceae</taxon>
        <taxon>Clydaea</taxon>
    </lineage>
</organism>
<dbReference type="PANTHER" id="PTHR43895">
    <property type="entry name" value="CALCIUM/CALMODULIN-DEPENDENT PROTEIN KINASE KINASE-RELATED"/>
    <property type="match status" value="1"/>
</dbReference>
<reference evidence="10" key="1">
    <citation type="submission" date="2020-05" db="EMBL/GenBank/DDBJ databases">
        <title>Phylogenomic resolution of chytrid fungi.</title>
        <authorList>
            <person name="Stajich J.E."/>
            <person name="Amses K."/>
            <person name="Simmons R."/>
            <person name="Seto K."/>
            <person name="Myers J."/>
            <person name="Bonds A."/>
            <person name="Quandt C.A."/>
            <person name="Barry K."/>
            <person name="Liu P."/>
            <person name="Grigoriev I."/>
            <person name="Longcore J.E."/>
            <person name="James T.Y."/>
        </authorList>
    </citation>
    <scope>NUCLEOTIDE SEQUENCE</scope>
    <source>
        <strain evidence="10">JEL0476</strain>
    </source>
</reference>
<dbReference type="GO" id="GO:0005524">
    <property type="term" value="F:ATP binding"/>
    <property type="evidence" value="ECO:0007669"/>
    <property type="project" value="UniProtKB-KW"/>
</dbReference>
<proteinExistence type="predicted"/>
<dbReference type="GO" id="GO:0007095">
    <property type="term" value="P:mitotic G2 DNA damage checkpoint signaling"/>
    <property type="evidence" value="ECO:0007669"/>
    <property type="project" value="TreeGrafter"/>
</dbReference>
<dbReference type="InterPro" id="IPR011009">
    <property type="entry name" value="Kinase-like_dom_sf"/>
</dbReference>
<comment type="catalytic activity">
    <reaction evidence="7">
        <text>L-threonyl-[protein] + ATP = O-phospho-L-threonyl-[protein] + ADP + H(+)</text>
        <dbReference type="Rhea" id="RHEA:46608"/>
        <dbReference type="Rhea" id="RHEA-COMP:11060"/>
        <dbReference type="Rhea" id="RHEA-COMP:11605"/>
        <dbReference type="ChEBI" id="CHEBI:15378"/>
        <dbReference type="ChEBI" id="CHEBI:30013"/>
        <dbReference type="ChEBI" id="CHEBI:30616"/>
        <dbReference type="ChEBI" id="CHEBI:61977"/>
        <dbReference type="ChEBI" id="CHEBI:456216"/>
        <dbReference type="EC" id="2.7.11.1"/>
    </reaction>
</comment>
<keyword evidence="5 10" id="KW-0418">Kinase</keyword>
<keyword evidence="3" id="KW-0808">Transferase</keyword>
<name>A0AAD5XVB5_9FUNG</name>
<evidence type="ECO:0000313" key="11">
    <source>
        <dbReference type="Proteomes" id="UP001211065"/>
    </source>
</evidence>
<keyword evidence="4" id="KW-0547">Nucleotide-binding</keyword>
<dbReference type="AlphaFoldDB" id="A0AAD5XVB5"/>
<protein>
    <recommendedName>
        <fullName evidence="1">non-specific serine/threonine protein kinase</fullName>
        <ecNumber evidence="1">2.7.11.1</ecNumber>
    </recommendedName>
</protein>
<dbReference type="GO" id="GO:0035861">
    <property type="term" value="C:site of double-strand break"/>
    <property type="evidence" value="ECO:0007669"/>
    <property type="project" value="TreeGrafter"/>
</dbReference>
<dbReference type="InterPro" id="IPR000719">
    <property type="entry name" value="Prot_kinase_dom"/>
</dbReference>
<comment type="catalytic activity">
    <reaction evidence="8">
        <text>L-seryl-[protein] + ATP = O-phospho-L-seryl-[protein] + ADP + H(+)</text>
        <dbReference type="Rhea" id="RHEA:17989"/>
        <dbReference type="Rhea" id="RHEA-COMP:9863"/>
        <dbReference type="Rhea" id="RHEA-COMP:11604"/>
        <dbReference type="ChEBI" id="CHEBI:15378"/>
        <dbReference type="ChEBI" id="CHEBI:29999"/>
        <dbReference type="ChEBI" id="CHEBI:30616"/>
        <dbReference type="ChEBI" id="CHEBI:83421"/>
        <dbReference type="ChEBI" id="CHEBI:456216"/>
        <dbReference type="EC" id="2.7.11.1"/>
    </reaction>
</comment>
<dbReference type="EC" id="2.7.11.1" evidence="1"/>
<evidence type="ECO:0000256" key="7">
    <source>
        <dbReference type="ARBA" id="ARBA00047899"/>
    </source>
</evidence>
<accession>A0AAD5XVB5</accession>
<evidence type="ECO:0000256" key="5">
    <source>
        <dbReference type="ARBA" id="ARBA00022777"/>
    </source>
</evidence>
<evidence type="ECO:0000259" key="9">
    <source>
        <dbReference type="PROSITE" id="PS50011"/>
    </source>
</evidence>
<keyword evidence="6" id="KW-0067">ATP-binding</keyword>
<dbReference type="GO" id="GO:0005634">
    <property type="term" value="C:nucleus"/>
    <property type="evidence" value="ECO:0007669"/>
    <property type="project" value="TreeGrafter"/>
</dbReference>
<dbReference type="Pfam" id="PF00069">
    <property type="entry name" value="Pkinase"/>
    <property type="match status" value="2"/>
</dbReference>
<dbReference type="PANTHER" id="PTHR43895:SF32">
    <property type="entry name" value="SERINE_THREONINE-PROTEIN KINASE CHK1"/>
    <property type="match status" value="1"/>
</dbReference>
<dbReference type="SUPFAM" id="SSF56112">
    <property type="entry name" value="Protein kinase-like (PK-like)"/>
    <property type="match status" value="1"/>
</dbReference>
<evidence type="ECO:0000256" key="6">
    <source>
        <dbReference type="ARBA" id="ARBA00022840"/>
    </source>
</evidence>
<dbReference type="PROSITE" id="PS50011">
    <property type="entry name" value="PROTEIN_KINASE_DOM"/>
    <property type="match status" value="1"/>
</dbReference>
<evidence type="ECO:0000256" key="2">
    <source>
        <dbReference type="ARBA" id="ARBA00022527"/>
    </source>
</evidence>
<evidence type="ECO:0000256" key="8">
    <source>
        <dbReference type="ARBA" id="ARBA00048679"/>
    </source>
</evidence>
<evidence type="ECO:0000256" key="3">
    <source>
        <dbReference type="ARBA" id="ARBA00022679"/>
    </source>
</evidence>
<evidence type="ECO:0000256" key="4">
    <source>
        <dbReference type="ARBA" id="ARBA00022741"/>
    </source>
</evidence>
<dbReference type="EMBL" id="JADGJW010000360">
    <property type="protein sequence ID" value="KAJ3218889.1"/>
    <property type="molecule type" value="Genomic_DNA"/>
</dbReference>
<evidence type="ECO:0000256" key="1">
    <source>
        <dbReference type="ARBA" id="ARBA00012513"/>
    </source>
</evidence>
<dbReference type="Proteomes" id="UP001211065">
    <property type="component" value="Unassembled WGS sequence"/>
</dbReference>
<feature type="domain" description="Protein kinase" evidence="9">
    <location>
        <begin position="1"/>
        <end position="262"/>
    </location>
</feature>
<evidence type="ECO:0000313" key="10">
    <source>
        <dbReference type="EMBL" id="KAJ3218889.1"/>
    </source>
</evidence>
<gene>
    <name evidence="10" type="primary">CHK1</name>
    <name evidence="10" type="ORF">HK099_004895</name>
</gene>
<keyword evidence="2" id="KW-0723">Serine/threonine-protein kinase</keyword>
<sequence>MFRSGDWPIRIGFNKKTSKLAAIKILSKRVKISDNKDSSLAVERSFGAIEDKENMYFAMEFAASGELFDRIEPDVGLEINLVHLYFKQLISGVAYLHQNGIAHRELDLKPEVYTEKKNKTNLKILLKTQNMLLDEDANLKISDFGLSTKFTDKNNAIRVLVTACGTPPYVAPEIYKYKYFGHEVDIWSCGVILYVMLMGNTLWAEPTENDPEYVDYYNNYNNVQKKPWKNLPKDISALLVGMLNPHPSARLSLNQILNNNWFSKPNKFLSTEGNCNDPAEIAGLMLQNFKLEETAEPQHFISFSQPQEMRFNMENDFDISQPKRTIFSFSQPQNIPDQNSLSPVEQLQDNFSVALSQCREKFLDFLPSDKLTRFYSKFSAKEILKVISEVLVELVVPYKASVNAQRLQFQTVDKRMCPIHGEINVQIIASLEANVVVFKRNKGDPIEFTRFYRIILSQISNIILK</sequence>
<dbReference type="GO" id="GO:0005737">
    <property type="term" value="C:cytoplasm"/>
    <property type="evidence" value="ECO:0007669"/>
    <property type="project" value="TreeGrafter"/>
</dbReference>
<dbReference type="Gene3D" id="1.10.510.10">
    <property type="entry name" value="Transferase(Phosphotransferase) domain 1"/>
    <property type="match status" value="1"/>
</dbReference>
<comment type="caution">
    <text evidence="10">The sequence shown here is derived from an EMBL/GenBank/DDBJ whole genome shotgun (WGS) entry which is preliminary data.</text>
</comment>
<dbReference type="GO" id="GO:0004674">
    <property type="term" value="F:protein serine/threonine kinase activity"/>
    <property type="evidence" value="ECO:0007669"/>
    <property type="project" value="UniProtKB-KW"/>
</dbReference>
<dbReference type="Gene3D" id="3.30.310.80">
    <property type="entry name" value="Kinase associated domain 1, KA1"/>
    <property type="match status" value="1"/>
</dbReference>
<keyword evidence="11" id="KW-1185">Reference proteome</keyword>